<keyword evidence="3" id="KW-1185">Reference proteome</keyword>
<dbReference type="AlphaFoldDB" id="A0A8S4S5G4"/>
<evidence type="ECO:0000256" key="1">
    <source>
        <dbReference type="SAM" id="MobiDB-lite"/>
    </source>
</evidence>
<reference evidence="2" key="1">
    <citation type="submission" date="2022-03" db="EMBL/GenBank/DDBJ databases">
        <authorList>
            <person name="Lindestad O."/>
        </authorList>
    </citation>
    <scope>NUCLEOTIDE SEQUENCE</scope>
</reference>
<gene>
    <name evidence="2" type="primary">jg13633</name>
    <name evidence="2" type="ORF">PAEG_LOCUS22103</name>
</gene>
<protein>
    <submittedName>
        <fullName evidence="2">Jg13633 protein</fullName>
    </submittedName>
</protein>
<accession>A0A8S4S5G4</accession>
<dbReference type="EMBL" id="CAKXAJ010026013">
    <property type="protein sequence ID" value="CAH2250682.1"/>
    <property type="molecule type" value="Genomic_DNA"/>
</dbReference>
<feature type="compositionally biased region" description="Basic residues" evidence="1">
    <location>
        <begin position="37"/>
        <end position="46"/>
    </location>
</feature>
<evidence type="ECO:0000313" key="3">
    <source>
        <dbReference type="Proteomes" id="UP000838756"/>
    </source>
</evidence>
<feature type="compositionally biased region" description="Basic and acidic residues" evidence="1">
    <location>
        <begin position="23"/>
        <end position="36"/>
    </location>
</feature>
<organism evidence="2 3">
    <name type="scientific">Pararge aegeria aegeria</name>
    <dbReference type="NCBI Taxonomy" id="348720"/>
    <lineage>
        <taxon>Eukaryota</taxon>
        <taxon>Metazoa</taxon>
        <taxon>Ecdysozoa</taxon>
        <taxon>Arthropoda</taxon>
        <taxon>Hexapoda</taxon>
        <taxon>Insecta</taxon>
        <taxon>Pterygota</taxon>
        <taxon>Neoptera</taxon>
        <taxon>Endopterygota</taxon>
        <taxon>Lepidoptera</taxon>
        <taxon>Glossata</taxon>
        <taxon>Ditrysia</taxon>
        <taxon>Papilionoidea</taxon>
        <taxon>Nymphalidae</taxon>
        <taxon>Satyrinae</taxon>
        <taxon>Satyrini</taxon>
        <taxon>Parargina</taxon>
        <taxon>Pararge</taxon>
    </lineage>
</organism>
<evidence type="ECO:0000313" key="2">
    <source>
        <dbReference type="EMBL" id="CAH2250682.1"/>
    </source>
</evidence>
<name>A0A8S4S5G4_9NEOP</name>
<dbReference type="OrthoDB" id="342281at2759"/>
<dbReference type="Proteomes" id="UP000838756">
    <property type="component" value="Unassembled WGS sequence"/>
</dbReference>
<feature type="region of interest" description="Disordered" evidence="1">
    <location>
        <begin position="68"/>
        <end position="100"/>
    </location>
</feature>
<feature type="region of interest" description="Disordered" evidence="1">
    <location>
        <begin position="1"/>
        <end position="54"/>
    </location>
</feature>
<sequence length="152" mass="17834">MENPTVSELRSRSRSKTPFLRSSCDRENCTEGEEHTHHKSGRKTPSRRSTPIKQIEKIKTADFIEVIQEENPPAHRKRQSTRQSGKLMKTSDYSSEESLDRLKGRHGKEIFQIRVCKHLYLSPNRREDALVSKRYVRRGYIAEELFGVEYKD</sequence>
<comment type="caution">
    <text evidence="2">The sequence shown here is derived from an EMBL/GenBank/DDBJ whole genome shotgun (WGS) entry which is preliminary data.</text>
</comment>
<proteinExistence type="predicted"/>